<dbReference type="AlphaFoldDB" id="A0A445A0B1"/>
<reference evidence="1 2" key="1">
    <citation type="submission" date="2019-01" db="EMBL/GenBank/DDBJ databases">
        <title>Sequencing of cultivated peanut Arachis hypogaea provides insights into genome evolution and oil improvement.</title>
        <authorList>
            <person name="Chen X."/>
        </authorList>
    </citation>
    <scope>NUCLEOTIDE SEQUENCE [LARGE SCALE GENOMIC DNA]</scope>
    <source>
        <strain evidence="2">cv. Fuhuasheng</strain>
        <tissue evidence="1">Leaves</tissue>
    </source>
</reference>
<organism evidence="1 2">
    <name type="scientific">Arachis hypogaea</name>
    <name type="common">Peanut</name>
    <dbReference type="NCBI Taxonomy" id="3818"/>
    <lineage>
        <taxon>Eukaryota</taxon>
        <taxon>Viridiplantae</taxon>
        <taxon>Streptophyta</taxon>
        <taxon>Embryophyta</taxon>
        <taxon>Tracheophyta</taxon>
        <taxon>Spermatophyta</taxon>
        <taxon>Magnoliopsida</taxon>
        <taxon>eudicotyledons</taxon>
        <taxon>Gunneridae</taxon>
        <taxon>Pentapetalae</taxon>
        <taxon>rosids</taxon>
        <taxon>fabids</taxon>
        <taxon>Fabales</taxon>
        <taxon>Fabaceae</taxon>
        <taxon>Papilionoideae</taxon>
        <taxon>50 kb inversion clade</taxon>
        <taxon>dalbergioids sensu lato</taxon>
        <taxon>Dalbergieae</taxon>
        <taxon>Pterocarpus clade</taxon>
        <taxon>Arachis</taxon>
    </lineage>
</organism>
<comment type="caution">
    <text evidence="1">The sequence shown here is derived from an EMBL/GenBank/DDBJ whole genome shotgun (WGS) entry which is preliminary data.</text>
</comment>
<accession>A0A445A0B1</accession>
<gene>
    <name evidence="1" type="ORF">Ahy_B03g064766</name>
</gene>
<sequence>MHVRTVSGSFSHQLLQMPFLRLLSVNVIVKLLHKHIRLSVKTWDTFTEQKRICFLDNSVPLNCVPLNGRNMIGKADESGSPS</sequence>
<keyword evidence="2" id="KW-1185">Reference proteome</keyword>
<protein>
    <submittedName>
        <fullName evidence="1">Uncharacterized protein</fullName>
    </submittedName>
</protein>
<dbReference type="EMBL" id="SDMP01000013">
    <property type="protein sequence ID" value="RYR19869.1"/>
    <property type="molecule type" value="Genomic_DNA"/>
</dbReference>
<dbReference type="Proteomes" id="UP000289738">
    <property type="component" value="Chromosome B03"/>
</dbReference>
<proteinExistence type="predicted"/>
<name>A0A445A0B1_ARAHY</name>
<evidence type="ECO:0000313" key="1">
    <source>
        <dbReference type="EMBL" id="RYR19869.1"/>
    </source>
</evidence>
<evidence type="ECO:0000313" key="2">
    <source>
        <dbReference type="Proteomes" id="UP000289738"/>
    </source>
</evidence>